<dbReference type="Proteomes" id="UP001233360">
    <property type="component" value="Unassembled WGS sequence"/>
</dbReference>
<dbReference type="GeneID" id="45234752"/>
<dbReference type="Pfam" id="PF13719">
    <property type="entry name" value="Zn_ribbon_5"/>
    <property type="match status" value="1"/>
</dbReference>
<protein>
    <submittedName>
        <fullName evidence="3">Zn finger-like uncharacterized protein</fullName>
    </submittedName>
</protein>
<dbReference type="InterPro" id="IPR011723">
    <property type="entry name" value="Znf/thioredoxin_put"/>
</dbReference>
<feature type="domain" description="Zinc finger/thioredoxin putative" evidence="2">
    <location>
        <begin position="6"/>
        <end position="40"/>
    </location>
</feature>
<proteinExistence type="predicted"/>
<evidence type="ECO:0000313" key="3">
    <source>
        <dbReference type="EMBL" id="MDQ1210349.1"/>
    </source>
</evidence>
<gene>
    <name evidence="3" type="ORF">QE380_003272</name>
</gene>
<keyword evidence="4" id="KW-1185">Reference proteome</keyword>
<reference evidence="3 4" key="1">
    <citation type="submission" date="2023-07" db="EMBL/GenBank/DDBJ databases">
        <title>Functional and genomic diversity of the sorghum phyllosphere microbiome.</title>
        <authorList>
            <person name="Shade A."/>
        </authorList>
    </citation>
    <scope>NUCLEOTIDE SEQUENCE [LARGE SCALE GENOMIC DNA]</scope>
    <source>
        <strain evidence="3 4">SORGH_AS_0887</strain>
    </source>
</reference>
<keyword evidence="1" id="KW-0812">Transmembrane</keyword>
<keyword evidence="1" id="KW-0472">Membrane</keyword>
<keyword evidence="1" id="KW-1133">Transmembrane helix</keyword>
<dbReference type="RefSeq" id="WP_004928417.1">
    <property type="nucleotide sequence ID" value="NZ_BCMA01000006.1"/>
</dbReference>
<comment type="caution">
    <text evidence="3">The sequence shown here is derived from an EMBL/GenBank/DDBJ whole genome shotgun (WGS) entry which is preliminary data.</text>
</comment>
<dbReference type="NCBIfam" id="TIGR02098">
    <property type="entry name" value="MJ0042_CXXC"/>
    <property type="match status" value="1"/>
</dbReference>
<organism evidence="3 4">
    <name type="scientific">Acinetobacter baylyi</name>
    <dbReference type="NCBI Taxonomy" id="202950"/>
    <lineage>
        <taxon>Bacteria</taxon>
        <taxon>Pseudomonadati</taxon>
        <taxon>Pseudomonadota</taxon>
        <taxon>Gammaproteobacteria</taxon>
        <taxon>Moraxellales</taxon>
        <taxon>Moraxellaceae</taxon>
        <taxon>Acinetobacter</taxon>
    </lineage>
</organism>
<evidence type="ECO:0000256" key="1">
    <source>
        <dbReference type="SAM" id="Phobius"/>
    </source>
</evidence>
<evidence type="ECO:0000259" key="2">
    <source>
        <dbReference type="Pfam" id="PF13719"/>
    </source>
</evidence>
<feature type="transmembrane region" description="Helical" evidence="1">
    <location>
        <begin position="134"/>
        <end position="156"/>
    </location>
</feature>
<accession>A0ABU0V0L9</accession>
<sequence>MSEKHTRCPRCETIYKVSQKQLTLSQGMVCCAKCDLTFNAITHLQAANTCYFEKAAKTATSSINLIQPNLHSDVHKIFSQKIENSNLDLLTYLNNLKYFQNKEELSLPVCLLSNEQDYAQNSNSGQKSLANWKYYLIWCGINILLFVILLLQVLWFNPQLIQSHQSLKAVFDVVCKLIYCDV</sequence>
<dbReference type="EMBL" id="JAUTBK010000002">
    <property type="protein sequence ID" value="MDQ1210349.1"/>
    <property type="molecule type" value="Genomic_DNA"/>
</dbReference>
<evidence type="ECO:0000313" key="4">
    <source>
        <dbReference type="Proteomes" id="UP001233360"/>
    </source>
</evidence>
<name>A0ABU0V0L9_ACIBI</name>